<name>A0A383F2E5_9ZZZZ</name>
<accession>A0A383F2E5</accession>
<dbReference type="EMBL" id="UINC01230459">
    <property type="protein sequence ID" value="SVE62595.1"/>
    <property type="molecule type" value="Genomic_DNA"/>
</dbReference>
<dbReference type="AlphaFoldDB" id="A0A383F2E5"/>
<evidence type="ECO:0008006" key="3">
    <source>
        <dbReference type="Google" id="ProtNLM"/>
    </source>
</evidence>
<reference evidence="2" key="1">
    <citation type="submission" date="2018-05" db="EMBL/GenBank/DDBJ databases">
        <authorList>
            <person name="Lanie J.A."/>
            <person name="Ng W.-L."/>
            <person name="Kazmierczak K.M."/>
            <person name="Andrzejewski T.M."/>
            <person name="Davidsen T.M."/>
            <person name="Wayne K.J."/>
            <person name="Tettelin H."/>
            <person name="Glass J.I."/>
            <person name="Rusch D."/>
            <person name="Podicherti R."/>
            <person name="Tsui H.-C.T."/>
            <person name="Winkler M.E."/>
        </authorList>
    </citation>
    <scope>NUCLEOTIDE SEQUENCE</scope>
</reference>
<keyword evidence="1" id="KW-0472">Membrane</keyword>
<feature type="non-terminal residue" evidence="2">
    <location>
        <position position="203"/>
    </location>
</feature>
<gene>
    <name evidence="2" type="ORF">METZ01_LOCUS515449</name>
</gene>
<evidence type="ECO:0000313" key="2">
    <source>
        <dbReference type="EMBL" id="SVE62595.1"/>
    </source>
</evidence>
<sequence length="203" mass="22839">MVCQKISSKSALLFLLAYLFQLINTTAAWTNPADPVSINTQVDITQPTLGDILTYSITVNHDSDIIILTPEYVIPEGFEKIGHGKKKPRKVKNQTAQEFWLKLRVDKTGLLTIPAIPLGFDAPDQNNQIVKGKIMTGEVNVDVQSLLQLEGNASDIKDIKPIVHIKAPWVHYIWKALGVLCFLALTYFIWKNWQKKSDLKPES</sequence>
<evidence type="ECO:0000256" key="1">
    <source>
        <dbReference type="SAM" id="Phobius"/>
    </source>
</evidence>
<protein>
    <recommendedName>
        <fullName evidence="3">Protein BatD</fullName>
    </recommendedName>
</protein>
<keyword evidence="1" id="KW-1133">Transmembrane helix</keyword>
<organism evidence="2">
    <name type="scientific">marine metagenome</name>
    <dbReference type="NCBI Taxonomy" id="408172"/>
    <lineage>
        <taxon>unclassified sequences</taxon>
        <taxon>metagenomes</taxon>
        <taxon>ecological metagenomes</taxon>
    </lineage>
</organism>
<proteinExistence type="predicted"/>
<feature type="transmembrane region" description="Helical" evidence="1">
    <location>
        <begin position="169"/>
        <end position="190"/>
    </location>
</feature>
<keyword evidence="1" id="KW-0812">Transmembrane</keyword>